<dbReference type="GO" id="GO:0075509">
    <property type="term" value="P:endocytosis involved in viral entry into host cell"/>
    <property type="evidence" value="ECO:0007669"/>
    <property type="project" value="InterPro"/>
</dbReference>
<gene>
    <name evidence="3" type="primary">ORF2</name>
</gene>
<evidence type="ECO:0000259" key="2">
    <source>
        <dbReference type="Pfam" id="PF01601"/>
    </source>
</evidence>
<accession>A0A5P9K525</accession>
<evidence type="ECO:0000313" key="3">
    <source>
        <dbReference type="EMBL" id="QFU19790.1"/>
    </source>
</evidence>
<proteinExistence type="predicted"/>
<dbReference type="InterPro" id="IPR002552">
    <property type="entry name" value="Spike_S2_CoV"/>
</dbReference>
<feature type="transmembrane region" description="Helical" evidence="1">
    <location>
        <begin position="928"/>
        <end position="956"/>
    </location>
</feature>
<dbReference type="GO" id="GO:0055036">
    <property type="term" value="C:virion membrane"/>
    <property type="evidence" value="ECO:0007669"/>
    <property type="project" value="InterPro"/>
</dbReference>
<feature type="domain" description="Spike glycoprotein S2 coronavirus" evidence="2">
    <location>
        <begin position="605"/>
        <end position="940"/>
    </location>
</feature>
<dbReference type="GO" id="GO:0019064">
    <property type="term" value="P:fusion of virus membrane with host plasma membrane"/>
    <property type="evidence" value="ECO:0007669"/>
    <property type="project" value="InterPro"/>
</dbReference>
<dbReference type="GO" id="GO:0016020">
    <property type="term" value="C:membrane"/>
    <property type="evidence" value="ECO:0007669"/>
    <property type="project" value="InterPro"/>
</dbReference>
<name>A0A5P9K525_9NIDO</name>
<sequence>MKFIIFICIFSCTYFVKCRVQRQRASRFRNWEKVFAIDTQATTITTQQNFDEFKNKPYLTSYVDPKLDPPELAMFLQRNVITGVYKANLSEPTVLHLVAFNRASSTCKTEDPPHYYLIQHGGRKYFFNKQTLVARVCEENGIWRPITSQDQGKCQYKRNMIQVYQDFKEVRVGKNEYESTPYFYIGILPTINQFATRIDREDTCCYYHNAPIVFTQGMIATCVMKNSLSGIRKTIANTRTDSIFICPCPQRCTMFLNTIIDVLIVDGKLVQSIYPFKDLSNIAQQYKLFREQFQGKSVTINGTLLDENSINIDYFESGGRCGGGSVRVGCGLKTISFSSTLYLIHGPFMPNSLKNIYCTTDRLDVQDIINLERDVYFEPPAVVQLGSTRFIATGTDPTTNQLVLVDDPRFISSTTTLRPTVGSCSTSGGYKWAGSFVIVKNENDVPDCIATDSDADWSPVCNVTKLEPLQRVFVVDRKVIAKGVNCDDICPSVLLCNANQKLSPLYQACLGIAGDINRILQVETPSSVKLEAISNAVEIEDLLTLEFQQTVVDIQSVKLQDTISAGKVNADSLRELFQETVALPKDETFFPDRSQAAKDLGLFKNAMYNSDKDMSHIGAFPWLAGWRFGRQINALSYTTNILINAYDDLQKTVNHNFQGISTALVAVNNQVKSNYEAVTSLYNLIKQTQDAYGNDLRKVGYQLSEVEYMTAKLALVNQYFTKVLARQTQIITESQLFDLRVGTCRSRSPTCFGGQGTYLSHAEFETPRQRILIVNYLGSKERCKQKFIANKICTGKGSARIAPFGCTFSKDPYDDDYALVNLADGGPCHAPLINVQDCQLPEEQLQKLQLVNFQESLQLGFREVNYTKIQFNEKIANISKFNSEINTIIEKTKAVKSLDQIVSETTMLTLKNLLAQINAWNLWDIAKYFLIAFAVVIVGMFVISALKFVAAIFIAVKTNRS</sequence>
<evidence type="ECO:0000256" key="1">
    <source>
        <dbReference type="SAM" id="Phobius"/>
    </source>
</evidence>
<dbReference type="Pfam" id="PF01601">
    <property type="entry name" value="CoV_S2"/>
    <property type="match status" value="1"/>
</dbReference>
<keyword evidence="1" id="KW-0812">Transmembrane</keyword>
<dbReference type="GO" id="GO:0019031">
    <property type="term" value="C:viral envelope"/>
    <property type="evidence" value="ECO:0007669"/>
    <property type="project" value="InterPro"/>
</dbReference>
<dbReference type="EMBL" id="MN161570">
    <property type="protein sequence ID" value="QFU19790.1"/>
    <property type="molecule type" value="Genomic_RNA"/>
</dbReference>
<protein>
    <submittedName>
        <fullName evidence="3">Spike protein</fullName>
    </submittedName>
</protein>
<reference evidence="3" key="1">
    <citation type="journal article" date="2019" name="Front Vet Sci">
        <title>Longitudinal and Cross-Sectional Sampling of Serpentovirus (Nidovirus) Infection in Captive Snakes Reveals High Prevalence, Persistent Infection, and Increased Mortality in Pythons and Divergent Serpentovirus Infection in Boas and Colubrids.</title>
        <authorList>
            <person name="Hoon-Hanks L.L."/>
            <person name="Ossiboff R.J."/>
            <person name="Bartolini P."/>
            <person name="Fogelson S.B."/>
            <person name="Perry S.M."/>
            <person name="Stohr A.C."/>
            <person name="Cross S.T."/>
            <person name="Wellehan J.F.X."/>
            <person name="Jacobson E.R."/>
            <person name="Dubovi E.J."/>
            <person name="Stenglein M.D."/>
        </authorList>
    </citation>
    <scope>NUCLEOTIDE SEQUENCE</scope>
    <source>
        <strain evidence="3">L8</strain>
    </source>
</reference>
<keyword evidence="1" id="KW-1133">Transmembrane helix</keyword>
<organism evidence="3">
    <name type="scientific">Serpentovirinae sp</name>
    <dbReference type="NCBI Taxonomy" id="2661817"/>
    <lineage>
        <taxon>Viruses</taxon>
        <taxon>Riboviria</taxon>
        <taxon>Orthornavirae</taxon>
        <taxon>Pisuviricota</taxon>
        <taxon>Pisoniviricetes</taxon>
        <taxon>Nidovirales</taxon>
        <taxon>Tornidovirineae</taxon>
        <taxon>Tobaniviridae</taxon>
        <taxon>Serpentovirinae</taxon>
    </lineage>
</organism>
<dbReference type="GO" id="GO:0046813">
    <property type="term" value="P:receptor-mediated virion attachment to host cell"/>
    <property type="evidence" value="ECO:0007669"/>
    <property type="project" value="InterPro"/>
</dbReference>
<dbReference type="GO" id="GO:0039654">
    <property type="term" value="P:fusion of virus membrane with host endosome membrane"/>
    <property type="evidence" value="ECO:0007669"/>
    <property type="project" value="InterPro"/>
</dbReference>
<reference evidence="3" key="2">
    <citation type="submission" date="2019-07" db="EMBL/GenBank/DDBJ databases">
        <authorList>
            <person name="Hoon-Hanks L."/>
            <person name="Stenglein M.D."/>
        </authorList>
    </citation>
    <scope>NUCLEOTIDE SEQUENCE</scope>
    <source>
        <strain evidence="3">L8</strain>
    </source>
</reference>
<keyword evidence="1" id="KW-0472">Membrane</keyword>